<protein>
    <recommendedName>
        <fullName evidence="1">Uracil-DNA glycosylase-like domain-containing protein</fullName>
    </recommendedName>
</protein>
<dbReference type="SUPFAM" id="SSF52141">
    <property type="entry name" value="Uracil-DNA glycosylase-like"/>
    <property type="match status" value="1"/>
</dbReference>
<feature type="domain" description="Uracil-DNA glycosylase-like" evidence="1">
    <location>
        <begin position="56"/>
        <end position="195"/>
    </location>
</feature>
<dbReference type="InterPro" id="IPR005122">
    <property type="entry name" value="Uracil-DNA_glycosylase-like"/>
</dbReference>
<dbReference type="Proteomes" id="UP001157034">
    <property type="component" value="Unassembled WGS sequence"/>
</dbReference>
<gene>
    <name evidence="2" type="ORF">GCM10025881_32900</name>
</gene>
<dbReference type="EMBL" id="BSVB01000001">
    <property type="protein sequence ID" value="GMA96466.1"/>
    <property type="molecule type" value="Genomic_DNA"/>
</dbReference>
<evidence type="ECO:0000259" key="1">
    <source>
        <dbReference type="Pfam" id="PF03167"/>
    </source>
</evidence>
<dbReference type="RefSeq" id="WP_284255033.1">
    <property type="nucleotide sequence ID" value="NZ_BAAAQO010000004.1"/>
</dbReference>
<sequence>MDATRPRSLRDPDAVSERYALWQTKPTLAALRDYVGDLSIHGRDAPAFDPTDAGSDARVMFVLEAPGPKSATTKGSGFISADNNDQTAANLWQARTDAGLIDGCIQANIVPWYLGAASVKPTPLELADGSIRLRYLIDLLPSLDTVVLCGDYARQGWRRYVAGLFDGPGPVVIETHHPSPQSLNFGTRRAEFTAAVARAGTRP</sequence>
<keyword evidence="3" id="KW-1185">Reference proteome</keyword>
<proteinExistence type="predicted"/>
<reference evidence="3" key="1">
    <citation type="journal article" date="2019" name="Int. J. Syst. Evol. Microbiol.">
        <title>The Global Catalogue of Microorganisms (GCM) 10K type strain sequencing project: providing services to taxonomists for standard genome sequencing and annotation.</title>
        <authorList>
            <consortium name="The Broad Institute Genomics Platform"/>
            <consortium name="The Broad Institute Genome Sequencing Center for Infectious Disease"/>
            <person name="Wu L."/>
            <person name="Ma J."/>
        </authorList>
    </citation>
    <scope>NUCLEOTIDE SEQUENCE [LARGE SCALE GENOMIC DNA]</scope>
    <source>
        <strain evidence="3">NBRC 108894</strain>
    </source>
</reference>
<organism evidence="2 3">
    <name type="scientific">Pseudolysinimonas kribbensis</name>
    <dbReference type="NCBI Taxonomy" id="433641"/>
    <lineage>
        <taxon>Bacteria</taxon>
        <taxon>Bacillati</taxon>
        <taxon>Actinomycetota</taxon>
        <taxon>Actinomycetes</taxon>
        <taxon>Micrococcales</taxon>
        <taxon>Microbacteriaceae</taxon>
        <taxon>Pseudolysinimonas</taxon>
    </lineage>
</organism>
<evidence type="ECO:0000313" key="2">
    <source>
        <dbReference type="EMBL" id="GMA96466.1"/>
    </source>
</evidence>
<dbReference type="CDD" id="cd10035">
    <property type="entry name" value="UDG_like"/>
    <property type="match status" value="1"/>
</dbReference>
<dbReference type="Gene3D" id="3.40.470.10">
    <property type="entry name" value="Uracil-DNA glycosylase-like domain"/>
    <property type="match status" value="1"/>
</dbReference>
<dbReference type="Pfam" id="PF03167">
    <property type="entry name" value="UDG"/>
    <property type="match status" value="1"/>
</dbReference>
<comment type="caution">
    <text evidence="2">The sequence shown here is derived from an EMBL/GenBank/DDBJ whole genome shotgun (WGS) entry which is preliminary data.</text>
</comment>
<name>A0ABQ6K9T1_9MICO</name>
<dbReference type="InterPro" id="IPR036895">
    <property type="entry name" value="Uracil-DNA_glycosylase-like_sf"/>
</dbReference>
<evidence type="ECO:0000313" key="3">
    <source>
        <dbReference type="Proteomes" id="UP001157034"/>
    </source>
</evidence>
<accession>A0ABQ6K9T1</accession>